<dbReference type="Proteomes" id="UP000054485">
    <property type="component" value="Unassembled WGS sequence"/>
</dbReference>
<keyword evidence="3" id="KW-1185">Reference proteome</keyword>
<reference evidence="3" key="2">
    <citation type="submission" date="2015-01" db="EMBL/GenBank/DDBJ databases">
        <title>Evolutionary Origins and Diversification of the Mycorrhizal Mutualists.</title>
        <authorList>
            <consortium name="DOE Joint Genome Institute"/>
            <consortium name="Mycorrhizal Genomics Consortium"/>
            <person name="Kohler A."/>
            <person name="Kuo A."/>
            <person name="Nagy L.G."/>
            <person name="Floudas D."/>
            <person name="Copeland A."/>
            <person name="Barry K.W."/>
            <person name="Cichocki N."/>
            <person name="Veneault-Fourrey C."/>
            <person name="LaButti K."/>
            <person name="Lindquist E.A."/>
            <person name="Lipzen A."/>
            <person name="Lundell T."/>
            <person name="Morin E."/>
            <person name="Murat C."/>
            <person name="Riley R."/>
            <person name="Ohm R."/>
            <person name="Sun H."/>
            <person name="Tunlid A."/>
            <person name="Henrissat B."/>
            <person name="Grigoriev I.V."/>
            <person name="Hibbett D.S."/>
            <person name="Martin F."/>
        </authorList>
    </citation>
    <scope>NUCLEOTIDE SEQUENCE [LARGE SCALE GENOMIC DNA]</scope>
    <source>
        <strain evidence="3">UH-Slu-Lm8-n1</strain>
    </source>
</reference>
<dbReference type="EMBL" id="KN835727">
    <property type="protein sequence ID" value="KIK34617.1"/>
    <property type="molecule type" value="Genomic_DNA"/>
</dbReference>
<evidence type="ECO:0000313" key="3">
    <source>
        <dbReference type="Proteomes" id="UP000054485"/>
    </source>
</evidence>
<dbReference type="AlphaFoldDB" id="A0A0D0AK20"/>
<gene>
    <name evidence="2" type="ORF">CY34DRAFT_17590</name>
</gene>
<protein>
    <submittedName>
        <fullName evidence="2">Uncharacterized protein</fullName>
    </submittedName>
</protein>
<sequence>MLQELNLPGQVGGGGSLNTRRQESPENDPFQWQAQGGSNERFNFDSPFGKAGDLKMWKSSGDGITHINKLKGAAKATVSDFQKFADIFLLPVYRLCVDVYDMNLQGKDDLLAWRAKRIDSMLLNYAFIDAWIKLHVGNNNFQEFLIPFGHVAVISLIEYMMMKQGYYRYISFGTDGWEKRLEHTLAVVSTVYRSALIKLKADPGWPGEVAILSHEE</sequence>
<evidence type="ECO:0000313" key="2">
    <source>
        <dbReference type="EMBL" id="KIK34617.1"/>
    </source>
</evidence>
<feature type="region of interest" description="Disordered" evidence="1">
    <location>
        <begin position="1"/>
        <end position="30"/>
    </location>
</feature>
<dbReference type="HOGENOM" id="CLU_1278377_0_0_1"/>
<accession>A0A0D0AK20</accession>
<dbReference type="OrthoDB" id="2682902at2759"/>
<proteinExistence type="predicted"/>
<name>A0A0D0AK20_9AGAM</name>
<dbReference type="InParanoid" id="A0A0D0AK20"/>
<organism evidence="2 3">
    <name type="scientific">Suillus luteus UH-Slu-Lm8-n1</name>
    <dbReference type="NCBI Taxonomy" id="930992"/>
    <lineage>
        <taxon>Eukaryota</taxon>
        <taxon>Fungi</taxon>
        <taxon>Dikarya</taxon>
        <taxon>Basidiomycota</taxon>
        <taxon>Agaricomycotina</taxon>
        <taxon>Agaricomycetes</taxon>
        <taxon>Agaricomycetidae</taxon>
        <taxon>Boletales</taxon>
        <taxon>Suillineae</taxon>
        <taxon>Suillaceae</taxon>
        <taxon>Suillus</taxon>
    </lineage>
</organism>
<evidence type="ECO:0000256" key="1">
    <source>
        <dbReference type="SAM" id="MobiDB-lite"/>
    </source>
</evidence>
<reference evidence="2 3" key="1">
    <citation type="submission" date="2014-04" db="EMBL/GenBank/DDBJ databases">
        <authorList>
            <consortium name="DOE Joint Genome Institute"/>
            <person name="Kuo A."/>
            <person name="Ruytinx J."/>
            <person name="Rineau F."/>
            <person name="Colpaert J."/>
            <person name="Kohler A."/>
            <person name="Nagy L.G."/>
            <person name="Floudas D."/>
            <person name="Copeland A."/>
            <person name="Barry K.W."/>
            <person name="Cichocki N."/>
            <person name="Veneault-Fourrey C."/>
            <person name="LaButti K."/>
            <person name="Lindquist E.A."/>
            <person name="Lipzen A."/>
            <person name="Lundell T."/>
            <person name="Morin E."/>
            <person name="Murat C."/>
            <person name="Sun H."/>
            <person name="Tunlid A."/>
            <person name="Henrissat B."/>
            <person name="Grigoriev I.V."/>
            <person name="Hibbett D.S."/>
            <person name="Martin F."/>
            <person name="Nordberg H.P."/>
            <person name="Cantor M.N."/>
            <person name="Hua S.X."/>
        </authorList>
    </citation>
    <scope>NUCLEOTIDE SEQUENCE [LARGE SCALE GENOMIC DNA]</scope>
    <source>
        <strain evidence="2 3">UH-Slu-Lm8-n1</strain>
    </source>
</reference>